<keyword evidence="8" id="KW-1185">Reference proteome</keyword>
<evidence type="ECO:0000313" key="9">
    <source>
        <dbReference type="WBParaSite" id="PSU_v2.g7498.t1"/>
    </source>
</evidence>
<dbReference type="GO" id="GO:0071013">
    <property type="term" value="C:catalytic step 2 spliceosome"/>
    <property type="evidence" value="ECO:0007669"/>
    <property type="project" value="TreeGrafter"/>
</dbReference>
<dbReference type="InterPro" id="IPR052115">
    <property type="entry name" value="NEXT_complex_subunit_ZCCHC8"/>
</dbReference>
<evidence type="ECO:0000259" key="7">
    <source>
        <dbReference type="SMART" id="SM00581"/>
    </source>
</evidence>
<feature type="domain" description="PSP proline-rich" evidence="7">
    <location>
        <begin position="171"/>
        <end position="227"/>
    </location>
</feature>
<feature type="region of interest" description="Disordered" evidence="6">
    <location>
        <begin position="306"/>
        <end position="341"/>
    </location>
</feature>
<feature type="region of interest" description="Disordered" evidence="6">
    <location>
        <begin position="1"/>
        <end position="64"/>
    </location>
</feature>
<dbReference type="Pfam" id="PF04046">
    <property type="entry name" value="PSP"/>
    <property type="match status" value="1"/>
</dbReference>
<dbReference type="GO" id="GO:0008270">
    <property type="term" value="F:zinc ion binding"/>
    <property type="evidence" value="ECO:0007669"/>
    <property type="project" value="UniProtKB-KW"/>
</dbReference>
<comment type="subcellular location">
    <subcellularLocation>
        <location evidence="1">Nucleus</location>
    </subcellularLocation>
</comment>
<evidence type="ECO:0000313" key="8">
    <source>
        <dbReference type="Proteomes" id="UP000887577"/>
    </source>
</evidence>
<evidence type="ECO:0000256" key="5">
    <source>
        <dbReference type="ARBA" id="ARBA00023242"/>
    </source>
</evidence>
<evidence type="ECO:0000256" key="4">
    <source>
        <dbReference type="ARBA" id="ARBA00022833"/>
    </source>
</evidence>
<keyword evidence="3" id="KW-0863">Zinc-finger</keyword>
<dbReference type="GO" id="GO:0003723">
    <property type="term" value="F:RNA binding"/>
    <property type="evidence" value="ECO:0007669"/>
    <property type="project" value="TreeGrafter"/>
</dbReference>
<protein>
    <submittedName>
        <fullName evidence="9">PSP proline-rich domain-containing protein</fullName>
    </submittedName>
</protein>
<evidence type="ECO:0000256" key="2">
    <source>
        <dbReference type="ARBA" id="ARBA00022723"/>
    </source>
</evidence>
<keyword evidence="5" id="KW-0539">Nucleus</keyword>
<evidence type="ECO:0000256" key="6">
    <source>
        <dbReference type="SAM" id="MobiDB-lite"/>
    </source>
</evidence>
<keyword evidence="4" id="KW-0862">Zinc</keyword>
<dbReference type="PANTHER" id="PTHR13316">
    <property type="entry name" value="ZINC FINGER, CCHC DOMAIN CONTAINING 8"/>
    <property type="match status" value="1"/>
</dbReference>
<feature type="region of interest" description="Disordered" evidence="6">
    <location>
        <begin position="435"/>
        <end position="486"/>
    </location>
</feature>
<dbReference type="Proteomes" id="UP000887577">
    <property type="component" value="Unplaced"/>
</dbReference>
<evidence type="ECO:0000256" key="1">
    <source>
        <dbReference type="ARBA" id="ARBA00004123"/>
    </source>
</evidence>
<dbReference type="SMART" id="SM00581">
    <property type="entry name" value="PSP"/>
    <property type="match status" value="1"/>
</dbReference>
<evidence type="ECO:0000256" key="3">
    <source>
        <dbReference type="ARBA" id="ARBA00022771"/>
    </source>
</evidence>
<keyword evidence="2" id="KW-0479">Metal-binding</keyword>
<accession>A0A914Z474</accession>
<organism evidence="8 9">
    <name type="scientific">Panagrolaimus superbus</name>
    <dbReference type="NCBI Taxonomy" id="310955"/>
    <lineage>
        <taxon>Eukaryota</taxon>
        <taxon>Metazoa</taxon>
        <taxon>Ecdysozoa</taxon>
        <taxon>Nematoda</taxon>
        <taxon>Chromadorea</taxon>
        <taxon>Rhabditida</taxon>
        <taxon>Tylenchina</taxon>
        <taxon>Panagrolaimomorpha</taxon>
        <taxon>Panagrolaimoidea</taxon>
        <taxon>Panagrolaimidae</taxon>
        <taxon>Panagrolaimus</taxon>
    </lineage>
</organism>
<dbReference type="WBParaSite" id="PSU_v2.g7498.t1">
    <property type="protein sequence ID" value="PSU_v2.g7498.t1"/>
    <property type="gene ID" value="PSU_v2.g7498"/>
</dbReference>
<sequence length="486" mass="56965">MPKRTSRLPPPPPPPIITIDDDEKPKEDGELSDEDSREAKPIPYRIKSKKKEENIPDTPAEGSDIEVIGDNLYDIDDNGCDDDGLDITMNIDDDEVFKKMQKAAGINNDDIDISINITETPKATRGQGTCFNCGGPHTLAECTAPHDRRRINRNRQSFGSTRRERITEHIESKFTPGQLSDEAKKALNLYDEEYPQWIMRMRDMGPFQGYPPGYLKRFKPSDKRLSFFCDDPHLTNETVKAEVEFDPEKIVYYDGFNLIDKRSEAERYCNQNVRKELQWKKWNKHSYPIEFEKFLKTSIIEDKAAESRKRQHGFDNNEQYSSKRDKEKERKREKRAAARKVEKENKKWQNYKLDLAKEKLVEDFKNTDISKEPEKIYMVDETFGIFESKRQRKKIDRERRRSAGSLEAEANWVKTMEEETWAAKEAKAIREELAKQEKAEKKSLPKTLKEKGAEKFAKKKAEREERDKRRLKIEKHMIEVGTQTEK</sequence>
<name>A0A914Z474_9BILA</name>
<reference evidence="9" key="1">
    <citation type="submission" date="2022-11" db="UniProtKB">
        <authorList>
            <consortium name="WormBaseParasite"/>
        </authorList>
    </citation>
    <scope>IDENTIFICATION</scope>
</reference>
<proteinExistence type="predicted"/>
<dbReference type="AlphaFoldDB" id="A0A914Z474"/>
<dbReference type="PANTHER" id="PTHR13316:SF0">
    <property type="entry name" value="ZINC FINGER CCHC DOMAIN-CONTAINING PROTEIN 8"/>
    <property type="match status" value="1"/>
</dbReference>
<dbReference type="InterPro" id="IPR006568">
    <property type="entry name" value="PSP_pro-rich"/>
</dbReference>